<feature type="region of interest" description="Disordered" evidence="3">
    <location>
        <begin position="1"/>
        <end position="31"/>
    </location>
</feature>
<dbReference type="GO" id="GO:0008270">
    <property type="term" value="F:zinc ion binding"/>
    <property type="evidence" value="ECO:0007669"/>
    <property type="project" value="InterPro"/>
</dbReference>
<sequence>MSSTAPATTAAIHALQSDQSPNNPAGSERTDPNADILARIARLEQGLAMEQARRMSGLQPWDISYTLPGPSLDNVPLDLDHSDMSAILSSEHGTMLQEDRSGPNDPQACQSEALPEGQSNGVTLPQRNTGGRCCSPGPGNTYACHGDDLQLWSQENSSLEIELMRKRLEAYFVVINPYYPCLNETQTLAQFENYLQMDEQEKLSFDSVQFVAMLHLISSLLAILEDSSSNSDDEIPGWTGFKRASHLLYHTAWLADGNLATIQTLIIKCTYLLYAEKYNATYDAVGQAVRLCFLIKLHTQSENDQYQSPFETHMRQRVFWALYCLERNVALVCGVPYLIRDSEIQVPLPSELDDRSLGNTEQVPDESPTYSFIPHLHCTSQWAQLSSQCWDRLFCASAKWPVDEDFIITMDARIEYLRNRVPQRLSWRKFAANKEHAVDSPPYMKRQAMILHLRCNHLRLQIRRENILTTEFRTRDVRNILDIATDSVDILHSFHFSPEFGLLSRYMCVTYITGALIAVGGVILGDKLDSSILLAATQTFRRAVDVLRSISVTLRLARSNLKKLERIIDATERIAQTHEVNLISDSLVTTFTSTQPRPSDRDLGDASRLPHKDTTVPFDLGNIDDGPIRMMYTPAFDAHYWDSLILDL</sequence>
<feature type="region of interest" description="Disordered" evidence="3">
    <location>
        <begin position="93"/>
        <end position="121"/>
    </location>
</feature>
<reference evidence="5 6" key="1">
    <citation type="submission" date="2015-01" db="EMBL/GenBank/DDBJ databases">
        <title>The Genome Sequence of Fonsecaea pedrosoi CBS 271.37.</title>
        <authorList>
            <consortium name="The Broad Institute Genomics Platform"/>
            <person name="Cuomo C."/>
            <person name="de Hoog S."/>
            <person name="Gorbushina A."/>
            <person name="Stielow B."/>
            <person name="Teixiera M."/>
            <person name="Abouelleil A."/>
            <person name="Chapman S.B."/>
            <person name="Priest M."/>
            <person name="Young S.K."/>
            <person name="Wortman J."/>
            <person name="Nusbaum C."/>
            <person name="Birren B."/>
        </authorList>
    </citation>
    <scope>NUCLEOTIDE SEQUENCE [LARGE SCALE GENOMIC DNA]</scope>
    <source>
        <strain evidence="5 6">CBS 271.37</strain>
    </source>
</reference>
<evidence type="ECO:0000256" key="2">
    <source>
        <dbReference type="SAM" id="Coils"/>
    </source>
</evidence>
<name>A0A0D2ESE3_9EURO</name>
<evidence type="ECO:0000313" key="5">
    <source>
        <dbReference type="EMBL" id="KIW77162.1"/>
    </source>
</evidence>
<accession>A0A0D2ESE3</accession>
<keyword evidence="2" id="KW-0175">Coiled coil</keyword>
<dbReference type="CDD" id="cd12148">
    <property type="entry name" value="fungal_TF_MHR"/>
    <property type="match status" value="1"/>
</dbReference>
<evidence type="ECO:0000256" key="1">
    <source>
        <dbReference type="ARBA" id="ARBA00023242"/>
    </source>
</evidence>
<feature type="region of interest" description="Disordered" evidence="3">
    <location>
        <begin position="591"/>
        <end position="610"/>
    </location>
</feature>
<keyword evidence="6" id="KW-1185">Reference proteome</keyword>
<dbReference type="SMART" id="SM00906">
    <property type="entry name" value="Fungal_trans"/>
    <property type="match status" value="1"/>
</dbReference>
<evidence type="ECO:0000313" key="6">
    <source>
        <dbReference type="Proteomes" id="UP000053029"/>
    </source>
</evidence>
<evidence type="ECO:0000256" key="3">
    <source>
        <dbReference type="SAM" id="MobiDB-lite"/>
    </source>
</evidence>
<feature type="compositionally biased region" description="Polar residues" evidence="3">
    <location>
        <begin position="16"/>
        <end position="25"/>
    </location>
</feature>
<dbReference type="RefSeq" id="XP_013280970.1">
    <property type="nucleotide sequence ID" value="XM_013425516.1"/>
</dbReference>
<dbReference type="GO" id="GO:0003700">
    <property type="term" value="F:DNA-binding transcription factor activity"/>
    <property type="evidence" value="ECO:0007669"/>
    <property type="project" value="InterPro"/>
</dbReference>
<feature type="domain" description="Xylanolytic transcriptional activator regulatory" evidence="4">
    <location>
        <begin position="281"/>
        <end position="355"/>
    </location>
</feature>
<feature type="coiled-coil region" evidence="2">
    <location>
        <begin position="554"/>
        <end position="581"/>
    </location>
</feature>
<dbReference type="PANTHER" id="PTHR46910">
    <property type="entry name" value="TRANSCRIPTION FACTOR PDR1"/>
    <property type="match status" value="1"/>
</dbReference>
<protein>
    <recommendedName>
        <fullName evidence="4">Xylanolytic transcriptional activator regulatory domain-containing protein</fullName>
    </recommendedName>
</protein>
<dbReference type="Pfam" id="PF04082">
    <property type="entry name" value="Fungal_trans"/>
    <property type="match status" value="1"/>
</dbReference>
<dbReference type="GO" id="GO:0006351">
    <property type="term" value="P:DNA-templated transcription"/>
    <property type="evidence" value="ECO:0007669"/>
    <property type="project" value="InterPro"/>
</dbReference>
<organism evidence="5 6">
    <name type="scientific">Fonsecaea pedrosoi CBS 271.37</name>
    <dbReference type="NCBI Taxonomy" id="1442368"/>
    <lineage>
        <taxon>Eukaryota</taxon>
        <taxon>Fungi</taxon>
        <taxon>Dikarya</taxon>
        <taxon>Ascomycota</taxon>
        <taxon>Pezizomycotina</taxon>
        <taxon>Eurotiomycetes</taxon>
        <taxon>Chaetothyriomycetidae</taxon>
        <taxon>Chaetothyriales</taxon>
        <taxon>Herpotrichiellaceae</taxon>
        <taxon>Fonsecaea</taxon>
    </lineage>
</organism>
<dbReference type="AlphaFoldDB" id="A0A0D2ESE3"/>
<dbReference type="EMBL" id="KN846974">
    <property type="protein sequence ID" value="KIW77162.1"/>
    <property type="molecule type" value="Genomic_DNA"/>
</dbReference>
<dbReference type="STRING" id="1442368.A0A0D2ESE3"/>
<gene>
    <name evidence="5" type="ORF">Z517_09608</name>
</gene>
<dbReference type="PANTHER" id="PTHR46910:SF11">
    <property type="entry name" value="ZN(2)-C6 FUNGAL-TYPE DOMAIN-CONTAINING PROTEIN"/>
    <property type="match status" value="1"/>
</dbReference>
<dbReference type="GO" id="GO:0003677">
    <property type="term" value="F:DNA binding"/>
    <property type="evidence" value="ECO:0007669"/>
    <property type="project" value="InterPro"/>
</dbReference>
<dbReference type="HOGENOM" id="CLU_021978_0_0_1"/>
<dbReference type="InterPro" id="IPR050987">
    <property type="entry name" value="AtrR-like"/>
</dbReference>
<feature type="compositionally biased region" description="Basic and acidic residues" evidence="3">
    <location>
        <begin position="598"/>
        <end position="610"/>
    </location>
</feature>
<dbReference type="GeneID" id="25309098"/>
<dbReference type="VEuPathDB" id="FungiDB:Z517_09608"/>
<dbReference type="Proteomes" id="UP000053029">
    <property type="component" value="Unassembled WGS sequence"/>
</dbReference>
<dbReference type="InterPro" id="IPR007219">
    <property type="entry name" value="XnlR_reg_dom"/>
</dbReference>
<evidence type="ECO:0000259" key="4">
    <source>
        <dbReference type="SMART" id="SM00906"/>
    </source>
</evidence>
<keyword evidence="1" id="KW-0539">Nucleus</keyword>
<proteinExistence type="predicted"/>